<name>A0A0F9RXB8_9ZZZZ</name>
<dbReference type="InterPro" id="IPR008978">
    <property type="entry name" value="HSP20-like_chaperone"/>
</dbReference>
<reference evidence="1" key="1">
    <citation type="journal article" date="2015" name="Nature">
        <title>Complex archaea that bridge the gap between prokaryotes and eukaryotes.</title>
        <authorList>
            <person name="Spang A."/>
            <person name="Saw J.H."/>
            <person name="Jorgensen S.L."/>
            <person name="Zaremba-Niedzwiedzka K."/>
            <person name="Martijn J."/>
            <person name="Lind A.E."/>
            <person name="van Eijk R."/>
            <person name="Schleper C."/>
            <person name="Guy L."/>
            <person name="Ettema T.J."/>
        </authorList>
    </citation>
    <scope>NUCLEOTIDE SEQUENCE</scope>
</reference>
<dbReference type="AlphaFoldDB" id="A0A0F9RXB8"/>
<gene>
    <name evidence="1" type="ORF">LCGC14_0590810</name>
</gene>
<dbReference type="Gene3D" id="2.60.40.790">
    <property type="match status" value="1"/>
</dbReference>
<protein>
    <recommendedName>
        <fullName evidence="2">SHSP domain-containing protein</fullName>
    </recommendedName>
</protein>
<comment type="caution">
    <text evidence="1">The sequence shown here is derived from an EMBL/GenBank/DDBJ whole genome shotgun (WGS) entry which is preliminary data.</text>
</comment>
<accession>A0A0F9RXB8</accession>
<dbReference type="EMBL" id="LAZR01000922">
    <property type="protein sequence ID" value="KKN54582.1"/>
    <property type="molecule type" value="Genomic_DNA"/>
</dbReference>
<dbReference type="SUPFAM" id="SSF49764">
    <property type="entry name" value="HSP20-like chaperones"/>
    <property type="match status" value="1"/>
</dbReference>
<proteinExistence type="predicted"/>
<sequence>MSDDFDEIIDEFKKMFNVDSDAFEVDFLFIPESGIDLKSDRNEENVRGFKISYHFETGMEKPEIKIEGIIDKKKVREQLKGIDLDKYPNLKNILGSKAVNEIDASNLSLDFSPEENVSSILEPYTEISDKGDYSEIILEIPGIKQENVQLEFNEYGNQVKFTAENGDRRYSKIIYLPFKSSKVDCELEVNNGIAILKASKTKSNK</sequence>
<organism evidence="1">
    <name type="scientific">marine sediment metagenome</name>
    <dbReference type="NCBI Taxonomy" id="412755"/>
    <lineage>
        <taxon>unclassified sequences</taxon>
        <taxon>metagenomes</taxon>
        <taxon>ecological metagenomes</taxon>
    </lineage>
</organism>
<evidence type="ECO:0000313" key="1">
    <source>
        <dbReference type="EMBL" id="KKN54582.1"/>
    </source>
</evidence>
<evidence type="ECO:0008006" key="2">
    <source>
        <dbReference type="Google" id="ProtNLM"/>
    </source>
</evidence>